<proteinExistence type="predicted"/>
<accession>A0AAP0JNN5</accession>
<dbReference type="EMBL" id="JBBNAE010000003">
    <property type="protein sequence ID" value="KAK9136906.1"/>
    <property type="molecule type" value="Genomic_DNA"/>
</dbReference>
<gene>
    <name evidence="1" type="ORF">Sjap_007500</name>
</gene>
<evidence type="ECO:0000313" key="1">
    <source>
        <dbReference type="EMBL" id="KAK9136906.1"/>
    </source>
</evidence>
<protein>
    <submittedName>
        <fullName evidence="1">Uncharacterized protein</fullName>
    </submittedName>
</protein>
<evidence type="ECO:0000313" key="2">
    <source>
        <dbReference type="Proteomes" id="UP001417504"/>
    </source>
</evidence>
<dbReference type="AlphaFoldDB" id="A0AAP0JNN5"/>
<sequence length="100" mass="10869">MLEPSLCINTITMLCSPTSASFLIRASPCHTCLPDQRVCLASSNPLCSPAHHAPTNAREFVSPYTCLAHCLSMHPPYFRQVARSHQPQPACALSMSVEDA</sequence>
<name>A0AAP0JNN5_9MAGN</name>
<keyword evidence="2" id="KW-1185">Reference proteome</keyword>
<dbReference type="Proteomes" id="UP001417504">
    <property type="component" value="Unassembled WGS sequence"/>
</dbReference>
<reference evidence="1 2" key="1">
    <citation type="submission" date="2024-01" db="EMBL/GenBank/DDBJ databases">
        <title>Genome assemblies of Stephania.</title>
        <authorList>
            <person name="Yang L."/>
        </authorList>
    </citation>
    <scope>NUCLEOTIDE SEQUENCE [LARGE SCALE GENOMIC DNA]</scope>
    <source>
        <strain evidence="1">QJT</strain>
        <tissue evidence="1">Leaf</tissue>
    </source>
</reference>
<comment type="caution">
    <text evidence="1">The sequence shown here is derived from an EMBL/GenBank/DDBJ whole genome shotgun (WGS) entry which is preliminary data.</text>
</comment>
<organism evidence="1 2">
    <name type="scientific">Stephania japonica</name>
    <dbReference type="NCBI Taxonomy" id="461633"/>
    <lineage>
        <taxon>Eukaryota</taxon>
        <taxon>Viridiplantae</taxon>
        <taxon>Streptophyta</taxon>
        <taxon>Embryophyta</taxon>
        <taxon>Tracheophyta</taxon>
        <taxon>Spermatophyta</taxon>
        <taxon>Magnoliopsida</taxon>
        <taxon>Ranunculales</taxon>
        <taxon>Menispermaceae</taxon>
        <taxon>Menispermoideae</taxon>
        <taxon>Cissampelideae</taxon>
        <taxon>Stephania</taxon>
    </lineage>
</organism>